<dbReference type="Gene3D" id="1.10.1420.10">
    <property type="match status" value="2"/>
</dbReference>
<feature type="domain" description="PHD-type" evidence="15">
    <location>
        <begin position="223"/>
        <end position="288"/>
    </location>
</feature>
<keyword evidence="19" id="KW-1185">Reference proteome</keyword>
<dbReference type="Gene3D" id="3.40.50.300">
    <property type="entry name" value="P-loop containing nucleotide triphosphate hydrolases"/>
    <property type="match status" value="1"/>
</dbReference>
<dbReference type="SMART" id="SM00393">
    <property type="entry name" value="R3H"/>
    <property type="match status" value="1"/>
</dbReference>
<dbReference type="InterPro" id="IPR000967">
    <property type="entry name" value="Znf_NFX1"/>
</dbReference>
<feature type="region of interest" description="Disordered" evidence="14">
    <location>
        <begin position="1908"/>
        <end position="2022"/>
    </location>
</feature>
<comment type="subcellular location">
    <subcellularLocation>
        <location evidence="1">Nucleus</location>
    </subcellularLocation>
</comment>
<dbReference type="EMBL" id="JAQGDS010000006">
    <property type="protein sequence ID" value="KAJ6259888.1"/>
    <property type="molecule type" value="Genomic_DNA"/>
</dbReference>
<evidence type="ECO:0000256" key="12">
    <source>
        <dbReference type="ARBA" id="ARBA00023242"/>
    </source>
</evidence>
<feature type="domain" description="RING-type" evidence="16">
    <location>
        <begin position="226"/>
        <end position="286"/>
    </location>
</feature>
<dbReference type="GO" id="GO:0000122">
    <property type="term" value="P:negative regulation of transcription by RNA polymerase II"/>
    <property type="evidence" value="ECO:0007669"/>
    <property type="project" value="TreeGrafter"/>
</dbReference>
<evidence type="ECO:0000259" key="16">
    <source>
        <dbReference type="PROSITE" id="PS50089"/>
    </source>
</evidence>
<dbReference type="CDD" id="cd16492">
    <property type="entry name" value="RING-CH-C4HC3_NFX1-like"/>
    <property type="match status" value="1"/>
</dbReference>
<feature type="compositionally biased region" description="Acidic residues" evidence="14">
    <location>
        <begin position="1909"/>
        <end position="1923"/>
    </location>
</feature>
<feature type="compositionally biased region" description="Polar residues" evidence="14">
    <location>
        <begin position="2007"/>
        <end position="2022"/>
    </location>
</feature>
<keyword evidence="8" id="KW-0067">ATP-binding</keyword>
<dbReference type="SUPFAM" id="SSF48334">
    <property type="entry name" value="DNA repair protein MutS, domain III"/>
    <property type="match status" value="1"/>
</dbReference>
<evidence type="ECO:0000256" key="6">
    <source>
        <dbReference type="ARBA" id="ARBA00022771"/>
    </source>
</evidence>
<dbReference type="PROSITE" id="PS51061">
    <property type="entry name" value="R3H"/>
    <property type="match status" value="1"/>
</dbReference>
<feature type="compositionally biased region" description="Polar residues" evidence="14">
    <location>
        <begin position="1926"/>
        <end position="1992"/>
    </location>
</feature>
<keyword evidence="3" id="KW-0479">Metal-binding</keyword>
<evidence type="ECO:0000256" key="9">
    <source>
        <dbReference type="ARBA" id="ARBA00023015"/>
    </source>
</evidence>
<feature type="compositionally biased region" description="Basic residues" evidence="14">
    <location>
        <begin position="191"/>
        <end position="203"/>
    </location>
</feature>
<evidence type="ECO:0000256" key="7">
    <source>
        <dbReference type="ARBA" id="ARBA00022833"/>
    </source>
</evidence>
<dbReference type="InterPro" id="IPR036187">
    <property type="entry name" value="DNA_mismatch_repair_MutS_sf"/>
</dbReference>
<evidence type="ECO:0000313" key="19">
    <source>
        <dbReference type="Proteomes" id="UP001221413"/>
    </source>
</evidence>
<keyword evidence="5" id="KW-0547">Nucleotide-binding</keyword>
<dbReference type="InterPro" id="IPR000432">
    <property type="entry name" value="DNA_mismatch_repair_MutS_C"/>
</dbReference>
<evidence type="ECO:0000256" key="1">
    <source>
        <dbReference type="ARBA" id="ARBA00004123"/>
    </source>
</evidence>
<dbReference type="SUPFAM" id="SSF82708">
    <property type="entry name" value="R3H domain"/>
    <property type="match status" value="1"/>
</dbReference>
<evidence type="ECO:0000256" key="5">
    <source>
        <dbReference type="ARBA" id="ARBA00022741"/>
    </source>
</evidence>
<dbReference type="InterPro" id="IPR001374">
    <property type="entry name" value="R3H_dom"/>
</dbReference>
<sequence length="2039" mass="223727">MADTTSTPQQPTANTPNPNRNRRRRPPRRPREDQTASAESTGNAQSTGEASTPASSRQSQPGDSTRTHSGHQRQDGAPSSSNRGRRGGRYGQRSGGGNRSESGSGAAATESTESTAARGPTARQRARRGGSFIPGARPFGGQLTKNEPSNDRDEDGTGVDNALVSGQPVTLSGTSQPNVVVEAGPSEPRRRSNHHARPPRRPKTVREAEDLMTRIHNDISSGDYECMICYSSVTRKSKVWDCTRCHAAFHLGCIKKWAKQALDAPNASNNDDIVPLQRTWRCPGCQNPSPDTPDRYTCWCGKSENPEPARFVPPHSCGQTCGKQREVPKDCPHGCELQCHAGPCPPCSAMGPQLPCFCGKEVSQKRCVDTDYEGGWSCTQICGDMMPCGEHFCTRPCHEGMCGGCEVAQILKCYCGEEEKAVKCCDKLPPKTSYGADNNTWEGFWQCSKPCERDFDCGAHKCSKGCHAQDAQTPHCPYSPDVVKFCPCGKTPLAEDAPRQSCTDPIPHCDKVCLKKLPCGHECEKRCHVGDCGYCRKTVDIACRCGRTTTPGRCLQGEEREPPWCRRTCHATLNCLRHECGERCCGGEQKARERMLSKKKVQARGRTEDIEPEHICTRICGKTLKCGLHTCAALCHRGACGSCLEASFDELACHCGRTRVMPPVLCGTKPPACRFPCQRSKPCGHPNSADHLCHPDDEPCPNCPYLVQKRCLCGRSVIKNQPCWRDSVSCGQTCGKPLSCGSHICLKTCHAAGECEEPCKQTCKKSRAICGHDCRDPCHAPFACSIDTPCSVRITISCPCGHVKQEVACATSSRNQSPKRPDIKCIDDCRRRQLAAAFNVDLDKKTAEESASAYSDDTLEFYIDNKAWCTGIEKMLREFCADKEKMRLAFRPMKSHLRGFIHGLAEDYALDSESEDPEPYRSVVVTKNGRWSMPARNLAEAVKLRGKTPAASTPVSGVQQLRKTTAAQPVNAILLGSLRVGLLTSELEADLQPVLRGSSLRFSIRWYGDEEVLLEPQGSAMSTEEIEAELNNVRSLVRRHVTAYRIAGSVELCWVGRDGKVASKDQQGWNVVSGRQSARPAAAQTPQTGGSYANLFGVLGGGSGASFAAAAASKDVAVKSDVARAKSKVKSPVVPREEPVDDWLEAVENEEREAEKAAASAAASSVEDNGHSADEKEADKGPAVKNEAPATIIIPDSLDQNCISNLPLIIRETLPSEVTVVPRKYFNEKAGAEYISRLSFRSEVEAVQVSISGKFYAIAAAAAAIKHVELEYNVRFANNGLRVKYQSSEGAMVIDFSTVRHLELVQNLRNPKSGDCLYGLLNNTATPMGARLLRSSILQPLTDTVVLQDRLDAVEEMASSQEMFLGTRKALQAFSDMDKLLTSFITVPVNQSLKFFERSLNDVILLKKELASIQPLHAALVGCRSRLLNSARAYCAVEKIKTVQDMIDEIISPDAKWANTPLDLRHQRCYAVNSGVNGLLDIARRTYKDLIEGVYVLSQELVREYDLPSLELKYEAQRGYFLRILTADIEDKPLPPVFINIMKRKKFTECTTLDIMKRNARIGDAVAEVLLMSDKSVKELIEAIKAEMCDLYKAAESIAMLDMICSFTAVAMLHEYTRPEFKDVLAIKNGRHPIREKIHKEKLIPNDVYAAPQNRFQIVTGCNMSGKSTYIRQLALMAIMAQIGCFVPAEYASFPITNHLFARVSMDDGIEANVSTFAAEMRETAFILKHATAGSMVIMDELGRGTCTRDGLAIAIAVCESLIEKKAYVWFATHFRELGAVLARKAGVVTLHMEVEMREEQHITSMLYKIADGPATEQHYGINLARVIGLPPSIIQRASEVSTTIAQNAEQRKASSKGYIKSQRQKLILQLVEHLHQARSSSLTDQALRKWLAKLQDDCVERMSLLKEDDGDYSDEEVEDETSDTIMVTETATADESGSNSVSADTEMNTSEQEASVRITSSGSREQTTTSPSVESYTWHGQSFVAGSSSESNCHRSAGLSTMDGHATTSNDRSTTSVTYPSSLTLEDIEDLSDVEDQI</sequence>
<dbReference type="GO" id="GO:0008270">
    <property type="term" value="F:zinc ion binding"/>
    <property type="evidence" value="ECO:0007669"/>
    <property type="project" value="UniProtKB-KW"/>
</dbReference>
<dbReference type="PROSITE" id="PS50089">
    <property type="entry name" value="ZF_RING_2"/>
    <property type="match status" value="1"/>
</dbReference>
<dbReference type="SMART" id="SM00534">
    <property type="entry name" value="MUTSac"/>
    <property type="match status" value="1"/>
</dbReference>
<dbReference type="PROSITE" id="PS00486">
    <property type="entry name" value="DNA_MISMATCH_REPAIR_2"/>
    <property type="match status" value="1"/>
</dbReference>
<proteinExistence type="inferred from homology"/>
<dbReference type="InterPro" id="IPR019787">
    <property type="entry name" value="Znf_PHD-finger"/>
</dbReference>
<comment type="caution">
    <text evidence="18">The sequence shown here is derived from an EMBL/GenBank/DDBJ whole genome shotgun (WGS) entry which is preliminary data.</text>
</comment>
<feature type="region of interest" description="Disordered" evidence="14">
    <location>
        <begin position="1149"/>
        <end position="1182"/>
    </location>
</feature>
<keyword evidence="10" id="KW-0238">DNA-binding</keyword>
<dbReference type="SMART" id="SM00438">
    <property type="entry name" value="ZnF_NFX"/>
    <property type="match status" value="8"/>
</dbReference>
<feature type="region of interest" description="Disordered" evidence="14">
    <location>
        <begin position="1"/>
        <end position="205"/>
    </location>
</feature>
<name>A0AAD6IWD5_DREDA</name>
<dbReference type="InterPro" id="IPR007696">
    <property type="entry name" value="DNA_mismatch_repair_MutS_core"/>
</dbReference>
<keyword evidence="7" id="KW-0862">Zinc</keyword>
<feature type="compositionally biased region" description="Polar residues" evidence="14">
    <location>
        <begin position="1"/>
        <end position="15"/>
    </location>
</feature>
<feature type="compositionally biased region" description="Basic and acidic residues" evidence="14">
    <location>
        <begin position="1168"/>
        <end position="1182"/>
    </location>
</feature>
<dbReference type="SUPFAM" id="SSF52540">
    <property type="entry name" value="P-loop containing nucleoside triphosphate hydrolases"/>
    <property type="match status" value="1"/>
</dbReference>
<dbReference type="GO" id="GO:0005634">
    <property type="term" value="C:nucleus"/>
    <property type="evidence" value="ECO:0007669"/>
    <property type="project" value="UniProtKB-SubCell"/>
</dbReference>
<reference evidence="18" key="1">
    <citation type="submission" date="2023-01" db="EMBL/GenBank/DDBJ databases">
        <title>The chitinases involved in constricting ring structure development in the nematode-trapping fungus Drechslerella dactyloides.</title>
        <authorList>
            <person name="Wang R."/>
            <person name="Zhang L."/>
            <person name="Tang P."/>
            <person name="Li S."/>
            <person name="Liang L."/>
        </authorList>
    </citation>
    <scope>NUCLEOTIDE SEQUENCE</scope>
    <source>
        <strain evidence="18">YMF1.00031</strain>
    </source>
</reference>
<feature type="compositionally biased region" description="Gly residues" evidence="14">
    <location>
        <begin position="89"/>
        <end position="98"/>
    </location>
</feature>
<dbReference type="InterPro" id="IPR027417">
    <property type="entry name" value="P-loop_NTPase"/>
</dbReference>
<gene>
    <name evidence="18" type="ORF">Dda_5532</name>
</gene>
<feature type="domain" description="R3H" evidence="17">
    <location>
        <begin position="866"/>
        <end position="929"/>
    </location>
</feature>
<dbReference type="GO" id="GO:0000981">
    <property type="term" value="F:DNA-binding transcription factor activity, RNA polymerase II-specific"/>
    <property type="evidence" value="ECO:0007669"/>
    <property type="project" value="TreeGrafter"/>
</dbReference>
<evidence type="ECO:0000256" key="10">
    <source>
        <dbReference type="ARBA" id="ARBA00023125"/>
    </source>
</evidence>
<dbReference type="Pfam" id="PF01424">
    <property type="entry name" value="R3H"/>
    <property type="match status" value="1"/>
</dbReference>
<dbReference type="SMART" id="SM00533">
    <property type="entry name" value="MUTSd"/>
    <property type="match status" value="1"/>
</dbReference>
<evidence type="ECO:0000256" key="8">
    <source>
        <dbReference type="ARBA" id="ARBA00022840"/>
    </source>
</evidence>
<evidence type="ECO:0000256" key="14">
    <source>
        <dbReference type="SAM" id="MobiDB-lite"/>
    </source>
</evidence>
<dbReference type="CDD" id="cd06008">
    <property type="entry name" value="NF-X1-zinc-finger"/>
    <property type="match status" value="6"/>
</dbReference>
<dbReference type="PROSITE" id="PS50016">
    <property type="entry name" value="ZF_PHD_2"/>
    <property type="match status" value="1"/>
</dbReference>
<keyword evidence="11" id="KW-0804">Transcription</keyword>
<evidence type="ECO:0000256" key="2">
    <source>
        <dbReference type="ARBA" id="ARBA00007269"/>
    </source>
</evidence>
<protein>
    <recommendedName>
        <fullName evidence="20">R3H domain-containing protein</fullName>
    </recommendedName>
</protein>
<dbReference type="Pfam" id="PF05192">
    <property type="entry name" value="MutS_III"/>
    <property type="match status" value="1"/>
</dbReference>
<dbReference type="PANTHER" id="PTHR12360">
    <property type="entry name" value="NUCLEAR TRANSCRIPTION FACTOR, X-BOX BINDING 1 NFX1"/>
    <property type="match status" value="1"/>
</dbReference>
<keyword evidence="9" id="KW-0805">Transcription regulation</keyword>
<dbReference type="Pfam" id="PF01422">
    <property type="entry name" value="zf-NF-X1"/>
    <property type="match status" value="7"/>
</dbReference>
<dbReference type="GO" id="GO:0000977">
    <property type="term" value="F:RNA polymerase II transcription regulatory region sequence-specific DNA binding"/>
    <property type="evidence" value="ECO:0007669"/>
    <property type="project" value="TreeGrafter"/>
</dbReference>
<dbReference type="PANTHER" id="PTHR12360:SF12">
    <property type="entry name" value="TRANSCRIPTIONAL REPRESSOR NF-X1"/>
    <property type="match status" value="1"/>
</dbReference>
<dbReference type="GO" id="GO:0030983">
    <property type="term" value="F:mismatched DNA binding"/>
    <property type="evidence" value="ECO:0007669"/>
    <property type="project" value="InterPro"/>
</dbReference>
<feature type="compositionally biased region" description="Low complexity" evidence="14">
    <location>
        <begin position="1157"/>
        <end position="1167"/>
    </location>
</feature>
<dbReference type="GO" id="GO:0006298">
    <property type="term" value="P:mismatch repair"/>
    <property type="evidence" value="ECO:0007669"/>
    <property type="project" value="InterPro"/>
</dbReference>
<dbReference type="InterPro" id="IPR034078">
    <property type="entry name" value="NFX1_fam"/>
</dbReference>
<evidence type="ECO:0000313" key="18">
    <source>
        <dbReference type="EMBL" id="KAJ6259888.1"/>
    </source>
</evidence>
<dbReference type="InterPro" id="IPR001841">
    <property type="entry name" value="Znf_RING"/>
</dbReference>
<evidence type="ECO:0000256" key="3">
    <source>
        <dbReference type="ARBA" id="ARBA00022723"/>
    </source>
</evidence>
<comment type="similarity">
    <text evidence="2">Belongs to the NFX1 family.</text>
</comment>
<organism evidence="18 19">
    <name type="scientific">Drechslerella dactyloides</name>
    <name type="common">Nematode-trapping fungus</name>
    <name type="synonym">Arthrobotrys dactyloides</name>
    <dbReference type="NCBI Taxonomy" id="74499"/>
    <lineage>
        <taxon>Eukaryota</taxon>
        <taxon>Fungi</taxon>
        <taxon>Dikarya</taxon>
        <taxon>Ascomycota</taxon>
        <taxon>Pezizomycotina</taxon>
        <taxon>Orbiliomycetes</taxon>
        <taxon>Orbiliales</taxon>
        <taxon>Orbiliaceae</taxon>
        <taxon>Drechslerella</taxon>
    </lineage>
</organism>
<feature type="compositionally biased region" description="Low complexity" evidence="14">
    <location>
        <begin position="99"/>
        <end position="119"/>
    </location>
</feature>
<evidence type="ECO:0000256" key="13">
    <source>
        <dbReference type="PROSITE-ProRule" id="PRU00175"/>
    </source>
</evidence>
<keyword evidence="6 13" id="KW-0863">Zinc-finger</keyword>
<dbReference type="FunFam" id="3.40.50.300:FF:002054">
    <property type="entry name" value="DNA mismatch repair protein MSH4"/>
    <property type="match status" value="1"/>
</dbReference>
<evidence type="ECO:0000259" key="17">
    <source>
        <dbReference type="PROSITE" id="PS51061"/>
    </source>
</evidence>
<accession>A0AAD6IWD5</accession>
<dbReference type="Gene3D" id="3.30.1370.50">
    <property type="entry name" value="R3H-like domain"/>
    <property type="match status" value="1"/>
</dbReference>
<keyword evidence="4" id="KW-0677">Repeat</keyword>
<dbReference type="InterPro" id="IPR036867">
    <property type="entry name" value="R3H_dom_sf"/>
</dbReference>
<dbReference type="Proteomes" id="UP001221413">
    <property type="component" value="Unassembled WGS sequence"/>
</dbReference>
<feature type="compositionally biased region" description="Polar residues" evidence="14">
    <location>
        <begin position="167"/>
        <end position="178"/>
    </location>
</feature>
<evidence type="ECO:0000259" key="15">
    <source>
        <dbReference type="PROSITE" id="PS50016"/>
    </source>
</evidence>
<feature type="compositionally biased region" description="Polar residues" evidence="14">
    <location>
        <begin position="35"/>
        <end position="64"/>
    </location>
</feature>
<dbReference type="InterPro" id="IPR007861">
    <property type="entry name" value="DNA_mismatch_repair_MutS_clamp"/>
</dbReference>
<evidence type="ECO:0008006" key="20">
    <source>
        <dbReference type="Google" id="ProtNLM"/>
    </source>
</evidence>
<dbReference type="GO" id="GO:0005524">
    <property type="term" value="F:ATP binding"/>
    <property type="evidence" value="ECO:0007669"/>
    <property type="project" value="UniProtKB-KW"/>
</dbReference>
<evidence type="ECO:0000256" key="11">
    <source>
        <dbReference type="ARBA" id="ARBA00023163"/>
    </source>
</evidence>
<dbReference type="Pfam" id="PF05190">
    <property type="entry name" value="MutS_IV"/>
    <property type="match status" value="1"/>
</dbReference>
<keyword evidence="12" id="KW-0539">Nucleus</keyword>
<dbReference type="Pfam" id="PF00488">
    <property type="entry name" value="MutS_V"/>
    <property type="match status" value="1"/>
</dbReference>
<evidence type="ECO:0000256" key="4">
    <source>
        <dbReference type="ARBA" id="ARBA00022737"/>
    </source>
</evidence>